<dbReference type="SUPFAM" id="SSF46785">
    <property type="entry name" value="Winged helix' DNA-binding domain"/>
    <property type="match status" value="1"/>
</dbReference>
<dbReference type="RefSeq" id="WP_091341606.1">
    <property type="nucleotide sequence ID" value="NZ_FNRM01000003.1"/>
</dbReference>
<dbReference type="InterPro" id="IPR036390">
    <property type="entry name" value="WH_DNA-bd_sf"/>
</dbReference>
<dbReference type="AlphaFoldDB" id="A0A1H4BDV0"/>
<evidence type="ECO:0000256" key="1">
    <source>
        <dbReference type="ARBA" id="ARBA00009437"/>
    </source>
</evidence>
<feature type="domain" description="HTH lysR-type" evidence="5">
    <location>
        <begin position="7"/>
        <end position="64"/>
    </location>
</feature>
<dbReference type="EMBL" id="FNRM01000003">
    <property type="protein sequence ID" value="SEA46277.1"/>
    <property type="molecule type" value="Genomic_DNA"/>
</dbReference>
<accession>A0A1H4BDV0</accession>
<keyword evidence="7" id="KW-1185">Reference proteome</keyword>
<evidence type="ECO:0000259" key="5">
    <source>
        <dbReference type="PROSITE" id="PS50931"/>
    </source>
</evidence>
<dbReference type="OrthoDB" id="6988449at2"/>
<dbReference type="PROSITE" id="PS50931">
    <property type="entry name" value="HTH_LYSR"/>
    <property type="match status" value="1"/>
</dbReference>
<gene>
    <name evidence="6" type="ORF">SAMN04488051_103307</name>
</gene>
<dbReference type="Gene3D" id="3.40.190.290">
    <property type="match status" value="1"/>
</dbReference>
<organism evidence="6 7">
    <name type="scientific">Alkalimonas amylolytica</name>
    <dbReference type="NCBI Taxonomy" id="152573"/>
    <lineage>
        <taxon>Bacteria</taxon>
        <taxon>Pseudomonadati</taxon>
        <taxon>Pseudomonadota</taxon>
        <taxon>Gammaproteobacteria</taxon>
        <taxon>Alkalimonas</taxon>
    </lineage>
</organism>
<name>A0A1H4BDV0_ALKAM</name>
<dbReference type="Pfam" id="PF00126">
    <property type="entry name" value="HTH_1"/>
    <property type="match status" value="1"/>
</dbReference>
<evidence type="ECO:0000256" key="4">
    <source>
        <dbReference type="ARBA" id="ARBA00023163"/>
    </source>
</evidence>
<dbReference type="InterPro" id="IPR036388">
    <property type="entry name" value="WH-like_DNA-bd_sf"/>
</dbReference>
<dbReference type="GO" id="GO:0003700">
    <property type="term" value="F:DNA-binding transcription factor activity"/>
    <property type="evidence" value="ECO:0007669"/>
    <property type="project" value="InterPro"/>
</dbReference>
<dbReference type="InterPro" id="IPR000847">
    <property type="entry name" value="LysR_HTH_N"/>
</dbReference>
<comment type="similarity">
    <text evidence="1">Belongs to the LysR transcriptional regulatory family.</text>
</comment>
<keyword evidence="3 6" id="KW-0238">DNA-binding</keyword>
<reference evidence="6 7" key="1">
    <citation type="submission" date="2016-10" db="EMBL/GenBank/DDBJ databases">
        <authorList>
            <person name="de Groot N.N."/>
        </authorList>
    </citation>
    <scope>NUCLEOTIDE SEQUENCE [LARGE SCALE GENOMIC DNA]</scope>
    <source>
        <strain evidence="6 7">CGMCC 1.3430</strain>
    </source>
</reference>
<dbReference type="SUPFAM" id="SSF53850">
    <property type="entry name" value="Periplasmic binding protein-like II"/>
    <property type="match status" value="1"/>
</dbReference>
<dbReference type="STRING" id="152573.SAMN04488051_103307"/>
<evidence type="ECO:0000313" key="6">
    <source>
        <dbReference type="EMBL" id="SEA46277.1"/>
    </source>
</evidence>
<dbReference type="Pfam" id="PF03466">
    <property type="entry name" value="LysR_substrate"/>
    <property type="match status" value="1"/>
</dbReference>
<evidence type="ECO:0000256" key="3">
    <source>
        <dbReference type="ARBA" id="ARBA00023125"/>
    </source>
</evidence>
<dbReference type="InterPro" id="IPR005119">
    <property type="entry name" value="LysR_subst-bd"/>
</dbReference>
<keyword evidence="2" id="KW-0805">Transcription regulation</keyword>
<protein>
    <submittedName>
        <fullName evidence="6">DNA-binding transcriptional regulator, LysR family</fullName>
    </submittedName>
</protein>
<evidence type="ECO:0000256" key="2">
    <source>
        <dbReference type="ARBA" id="ARBA00023015"/>
    </source>
</evidence>
<proteinExistence type="inferred from homology"/>
<keyword evidence="4" id="KW-0804">Transcription</keyword>
<dbReference type="Gene3D" id="1.10.10.10">
    <property type="entry name" value="Winged helix-like DNA-binding domain superfamily/Winged helix DNA-binding domain"/>
    <property type="match status" value="1"/>
</dbReference>
<dbReference type="GO" id="GO:0000976">
    <property type="term" value="F:transcription cis-regulatory region binding"/>
    <property type="evidence" value="ECO:0007669"/>
    <property type="project" value="TreeGrafter"/>
</dbReference>
<sequence>MPYRPKTTIEQWRILQAVVDAGGYAQAADLLNKSQSSLNHAVAKLQSMLGVELLEVKGRKAFLTEAGEVMLRRSRMVTQQIEDLERLADTIDKGWEPEIRIAVELAYPKHYLYQALLKFYPQSRGSRVQIIDSVLTGTAEIIRDKSADLVISGQVPKGHLGEPLYVTRFIPVVGSKHPLADHSKLDLAELSQQLQIVIRDTAQKPQEQGGWLKSEQRWTVDNFYEAIEILQLGLGFCWLPDYTVQAGLKDGSLKVLQLGSGGEKLAPMALLSPYEEQLGPGSKLLRQCLLAAHQTEQNRENLCTINSSGT</sequence>
<evidence type="ECO:0000313" key="7">
    <source>
        <dbReference type="Proteomes" id="UP000198773"/>
    </source>
</evidence>
<dbReference type="PANTHER" id="PTHR30126:SF88">
    <property type="entry name" value="TRANSCRIPTIONAL REGULATOR-RELATED"/>
    <property type="match status" value="1"/>
</dbReference>
<dbReference type="PANTHER" id="PTHR30126">
    <property type="entry name" value="HTH-TYPE TRANSCRIPTIONAL REGULATOR"/>
    <property type="match status" value="1"/>
</dbReference>
<dbReference type="Proteomes" id="UP000198773">
    <property type="component" value="Unassembled WGS sequence"/>
</dbReference>